<feature type="domain" description="HTH gntR-type" evidence="4">
    <location>
        <begin position="8"/>
        <end position="76"/>
    </location>
</feature>
<keyword evidence="2" id="KW-0238">DNA-binding</keyword>
<gene>
    <name evidence="5" type="ORF">B9T62_22415</name>
</gene>
<dbReference type="Pfam" id="PF00392">
    <property type="entry name" value="GntR"/>
    <property type="match status" value="1"/>
</dbReference>
<dbReference type="OrthoDB" id="457376at2"/>
<dbReference type="GO" id="GO:0045892">
    <property type="term" value="P:negative regulation of DNA-templated transcription"/>
    <property type="evidence" value="ECO:0007669"/>
    <property type="project" value="TreeGrafter"/>
</dbReference>
<organism evidence="5 6">
    <name type="scientific">Paenibacillus donghaensis</name>
    <dbReference type="NCBI Taxonomy" id="414771"/>
    <lineage>
        <taxon>Bacteria</taxon>
        <taxon>Bacillati</taxon>
        <taxon>Bacillota</taxon>
        <taxon>Bacilli</taxon>
        <taxon>Bacillales</taxon>
        <taxon>Paenibacillaceae</taxon>
        <taxon>Paenibacillus</taxon>
    </lineage>
</organism>
<dbReference type="Proteomes" id="UP000249890">
    <property type="component" value="Chromosome"/>
</dbReference>
<dbReference type="SUPFAM" id="SSF46785">
    <property type="entry name" value="Winged helix' DNA-binding domain"/>
    <property type="match status" value="1"/>
</dbReference>
<dbReference type="SMART" id="SM00866">
    <property type="entry name" value="UTRA"/>
    <property type="match status" value="1"/>
</dbReference>
<name>A0A2Z2KBZ7_9BACL</name>
<dbReference type="InterPro" id="IPR011663">
    <property type="entry name" value="UTRA"/>
</dbReference>
<dbReference type="SMART" id="SM00345">
    <property type="entry name" value="HTH_GNTR"/>
    <property type="match status" value="1"/>
</dbReference>
<accession>A0A2Z2KBZ7</accession>
<dbReference type="Pfam" id="PF07702">
    <property type="entry name" value="UTRA"/>
    <property type="match status" value="1"/>
</dbReference>
<dbReference type="Gene3D" id="1.10.10.10">
    <property type="entry name" value="Winged helix-like DNA-binding domain superfamily/Winged helix DNA-binding domain"/>
    <property type="match status" value="1"/>
</dbReference>
<dbReference type="InterPro" id="IPR050679">
    <property type="entry name" value="Bact_HTH_transcr_reg"/>
</dbReference>
<dbReference type="FunFam" id="1.10.10.10:FF:000079">
    <property type="entry name" value="GntR family transcriptional regulator"/>
    <property type="match status" value="1"/>
</dbReference>
<dbReference type="KEGG" id="pdh:B9T62_22415"/>
<protein>
    <submittedName>
        <fullName evidence="5">GntR family transcriptional regulator</fullName>
    </submittedName>
</protein>
<dbReference type="PANTHER" id="PTHR44846">
    <property type="entry name" value="MANNOSYL-D-GLYCERATE TRANSPORT/METABOLISM SYSTEM REPRESSOR MNGR-RELATED"/>
    <property type="match status" value="1"/>
</dbReference>
<dbReference type="RefSeq" id="WP_087917309.1">
    <property type="nucleotide sequence ID" value="NZ_CP021780.1"/>
</dbReference>
<dbReference type="InterPro" id="IPR036388">
    <property type="entry name" value="WH-like_DNA-bd_sf"/>
</dbReference>
<keyword evidence="6" id="KW-1185">Reference proteome</keyword>
<dbReference type="InterPro" id="IPR000524">
    <property type="entry name" value="Tscrpt_reg_HTH_GntR"/>
</dbReference>
<evidence type="ECO:0000313" key="6">
    <source>
        <dbReference type="Proteomes" id="UP000249890"/>
    </source>
</evidence>
<dbReference type="PRINTS" id="PR00035">
    <property type="entry name" value="HTHGNTR"/>
</dbReference>
<evidence type="ECO:0000313" key="5">
    <source>
        <dbReference type="EMBL" id="ASA23314.1"/>
    </source>
</evidence>
<evidence type="ECO:0000256" key="1">
    <source>
        <dbReference type="ARBA" id="ARBA00023015"/>
    </source>
</evidence>
<dbReference type="SUPFAM" id="SSF64288">
    <property type="entry name" value="Chorismate lyase-like"/>
    <property type="match status" value="1"/>
</dbReference>
<dbReference type="InterPro" id="IPR036390">
    <property type="entry name" value="WH_DNA-bd_sf"/>
</dbReference>
<dbReference type="CDD" id="cd07377">
    <property type="entry name" value="WHTH_GntR"/>
    <property type="match status" value="1"/>
</dbReference>
<dbReference type="Gene3D" id="3.40.1410.10">
    <property type="entry name" value="Chorismate lyase-like"/>
    <property type="match status" value="1"/>
</dbReference>
<dbReference type="GO" id="GO:0003700">
    <property type="term" value="F:DNA-binding transcription factor activity"/>
    <property type="evidence" value="ECO:0007669"/>
    <property type="project" value="InterPro"/>
</dbReference>
<dbReference type="PANTHER" id="PTHR44846:SF1">
    <property type="entry name" value="MANNOSYL-D-GLYCERATE TRANSPORT_METABOLISM SYSTEM REPRESSOR MNGR-RELATED"/>
    <property type="match status" value="1"/>
</dbReference>
<dbReference type="EMBL" id="CP021780">
    <property type="protein sequence ID" value="ASA23314.1"/>
    <property type="molecule type" value="Genomic_DNA"/>
</dbReference>
<dbReference type="AlphaFoldDB" id="A0A2Z2KBZ7"/>
<keyword evidence="1" id="KW-0805">Transcription regulation</keyword>
<reference evidence="5 6" key="1">
    <citation type="submission" date="2017-06" db="EMBL/GenBank/DDBJ databases">
        <title>Complete genome sequence of Paenibacillus donghaensis KCTC 13049T isolated from East Sea sediment, South Korea.</title>
        <authorList>
            <person name="Jung B.K."/>
            <person name="Hong S.-J."/>
            <person name="Shin J.-H."/>
        </authorList>
    </citation>
    <scope>NUCLEOTIDE SEQUENCE [LARGE SCALE GENOMIC DNA]</scope>
    <source>
        <strain evidence="5 6">KCTC 13049</strain>
    </source>
</reference>
<evidence type="ECO:0000256" key="2">
    <source>
        <dbReference type="ARBA" id="ARBA00023125"/>
    </source>
</evidence>
<proteinExistence type="predicted"/>
<keyword evidence="3" id="KW-0804">Transcription</keyword>
<dbReference type="GO" id="GO:0003677">
    <property type="term" value="F:DNA binding"/>
    <property type="evidence" value="ECO:0007669"/>
    <property type="project" value="UniProtKB-KW"/>
</dbReference>
<dbReference type="PROSITE" id="PS50949">
    <property type="entry name" value="HTH_GNTR"/>
    <property type="match status" value="1"/>
</dbReference>
<sequence length="237" mass="27081">MLNAEHAVPLYVQLKKAVQSAIANGTFNQGDKIPTEIELSETYNVSRITVRKAIEELVSEGYLTKRQGKGTYVNRPKIGRKIDHIISFTAACKANGVSSHSIVTERKKLKADPDTAERLQIQSNEPMLYIQRKRYAGEQPLMLENNYYPFDKFAFLMEANLEGSIYELLRNHYNIDPNQPGETILQIALADEHQAKLLEIPIGQPLFFMNTIIYDQYSKPVHVGKQYIIGDRYQFTL</sequence>
<evidence type="ECO:0000256" key="3">
    <source>
        <dbReference type="ARBA" id="ARBA00023163"/>
    </source>
</evidence>
<evidence type="ECO:0000259" key="4">
    <source>
        <dbReference type="PROSITE" id="PS50949"/>
    </source>
</evidence>
<dbReference type="InterPro" id="IPR028978">
    <property type="entry name" value="Chorismate_lyase_/UTRA_dom_sf"/>
</dbReference>